<dbReference type="AlphaFoldDB" id="A0AAU7CV01"/>
<protein>
    <submittedName>
        <fullName evidence="2">Uncharacterized protein</fullName>
    </submittedName>
</protein>
<feature type="coiled-coil region" evidence="1">
    <location>
        <begin position="240"/>
        <end position="267"/>
    </location>
</feature>
<gene>
    <name evidence="2" type="ORF">P4G45_09580</name>
</gene>
<evidence type="ECO:0000256" key="1">
    <source>
        <dbReference type="SAM" id="Coils"/>
    </source>
</evidence>
<dbReference type="EMBL" id="CP121194">
    <property type="protein sequence ID" value="XBH08747.1"/>
    <property type="molecule type" value="Genomic_DNA"/>
</dbReference>
<dbReference type="KEGG" id="epl:P4G45_09580"/>
<dbReference type="RefSeq" id="WP_348266257.1">
    <property type="nucleotide sequence ID" value="NZ_CP121194.1"/>
</dbReference>
<name>A0AAU7CV01_9BACT</name>
<proteinExistence type="predicted"/>
<evidence type="ECO:0000313" key="2">
    <source>
        <dbReference type="EMBL" id="XBH08747.1"/>
    </source>
</evidence>
<accession>A0AAU7CV01</accession>
<reference evidence="2" key="1">
    <citation type="submission" date="2023-03" db="EMBL/GenBank/DDBJ databases">
        <title>Edaphobacter sp.</title>
        <authorList>
            <person name="Huber K.J."/>
            <person name="Papendorf J."/>
            <person name="Pilke C."/>
            <person name="Bunk B."/>
            <person name="Sproeer C."/>
            <person name="Pester M."/>
        </authorList>
    </citation>
    <scope>NUCLEOTIDE SEQUENCE</scope>
    <source>
        <strain evidence="2">DSM 109919</strain>
    </source>
</reference>
<keyword evidence="1" id="KW-0175">Coiled coil</keyword>
<organism evidence="2">
    <name type="scientific">Edaphobacter paludis</name>
    <dbReference type="NCBI Taxonomy" id="3035702"/>
    <lineage>
        <taxon>Bacteria</taxon>
        <taxon>Pseudomonadati</taxon>
        <taxon>Acidobacteriota</taxon>
        <taxon>Terriglobia</taxon>
        <taxon>Terriglobales</taxon>
        <taxon>Acidobacteriaceae</taxon>
        <taxon>Edaphobacter</taxon>
    </lineage>
</organism>
<sequence length="998" mass="108010">MRFRNPQQHHLSMKRWSRTVDSKIAVRRWTAIILLSILVQPAQAVGSTDPTDVATSAIEFGGSVGKLLWVSVNDHRAVTRSDANRYMSLAAQVKEQIDLGRASSSLVKANFNVIGTTLVYGAAVDPEPLSKAVSGVAAWGAKKTGDAIGQLVIEQSENQARAILAQGLKNSGLTDVQLKSMTADDLRSRVGDLKVGGQTLRETLKDDPGSLDMLQANATDIATNIGVEALARSEGTASDVKTIQKELANTKKEIADFQDQVNTHLDAINTRLSSVEDATNLANQKLDALRSQVQGQSKAMQTLAQISYSGWSTEQKLQAVEGGLFPELTTEQKTALATSLKADQARENAIVDLQQAAQDFGNLAAIAGHIGLPSDIVTGLQGAQIVATGVTKFATGDILGGLSSITSLVGLGAPDAEAVHYAAMMKYLEQQFAEVNKKLDKIIDLQVQTLRAIATLADEQKEFRKEVLGQLDRIESIVLRNEKLTQAVLLNQWQKCYALINGTSLNGQFTIPTRDVLVGVVGNPNISDYATHCYSQMAGFLDAYVKPAKWSGQIIDADSFPADAIPADPTLQSSWSAFQSQRINTYKTARDFVFQALSQSSVPPAAILARFSQPVVDTSFADQLSSAIDAPATANRLSSFKCNESDVLSPPLRDLLCFGIVPGAANPPASNRWQDMLGASLIGPYSTGLIDTGIALSTIVDFSRNDGRGTFVFVKPKVIENFYRDGSTPQLRQALEEHKGADLLTKMRWLTEGYVLQQSVAYGDYTAQLVERSLYDPSTRSLNTDPKVMTDVVKQKALLAMRTNPTLARNVVLLAMRHAIADSLGGMDKAEAEQFRQTYYALALTAFTGPQACGGSTYAREKLSEMFPSWRFEYWVTSDQKKQDPSLDKCSTEFLPDAAGPAPQLPARGSGVGVSLADFYVLAPSPIELSTGQFEQSDSLRLALSYRDHLNQVIIDRDIGSTVRSVAGSDAEAQAVVGTLAFELLNEGWGWQNRIKSQ</sequence>